<dbReference type="RefSeq" id="WP_382316163.1">
    <property type="nucleotide sequence ID" value="NZ_JBHUFD010000006.1"/>
</dbReference>
<dbReference type="InterPro" id="IPR018723">
    <property type="entry name" value="DUF2254_membrane"/>
</dbReference>
<comment type="caution">
    <text evidence="2">The sequence shown here is derived from an EMBL/GenBank/DDBJ whole genome shotgun (WGS) entry which is preliminary data.</text>
</comment>
<keyword evidence="1" id="KW-1133">Transmembrane helix</keyword>
<feature type="transmembrane region" description="Helical" evidence="1">
    <location>
        <begin position="12"/>
        <end position="34"/>
    </location>
</feature>
<keyword evidence="1" id="KW-0812">Transmembrane</keyword>
<feature type="transmembrane region" description="Helical" evidence="1">
    <location>
        <begin position="65"/>
        <end position="88"/>
    </location>
</feature>
<dbReference type="Pfam" id="PF10011">
    <property type="entry name" value="DUF2254"/>
    <property type="match status" value="1"/>
</dbReference>
<accession>A0ABW4QXY9</accession>
<feature type="transmembrane region" description="Helical" evidence="1">
    <location>
        <begin position="108"/>
        <end position="127"/>
    </location>
</feature>
<reference evidence="3" key="1">
    <citation type="journal article" date="2019" name="Int. J. Syst. Evol. Microbiol.">
        <title>The Global Catalogue of Microorganisms (GCM) 10K type strain sequencing project: providing services to taxonomists for standard genome sequencing and annotation.</title>
        <authorList>
            <consortium name="The Broad Institute Genomics Platform"/>
            <consortium name="The Broad Institute Genome Sequencing Center for Infectious Disease"/>
            <person name="Wu L."/>
            <person name="Ma J."/>
        </authorList>
    </citation>
    <scope>NUCLEOTIDE SEQUENCE [LARGE SCALE GENOMIC DNA]</scope>
    <source>
        <strain evidence="3">CGMCC 1.15795</strain>
    </source>
</reference>
<dbReference type="EMBL" id="JBHUFD010000006">
    <property type="protein sequence ID" value="MFD1874399.1"/>
    <property type="molecule type" value="Genomic_DNA"/>
</dbReference>
<organism evidence="2 3">
    <name type="scientific">Hymenobacter bucti</name>
    <dbReference type="NCBI Taxonomy" id="1844114"/>
    <lineage>
        <taxon>Bacteria</taxon>
        <taxon>Pseudomonadati</taxon>
        <taxon>Bacteroidota</taxon>
        <taxon>Cytophagia</taxon>
        <taxon>Cytophagales</taxon>
        <taxon>Hymenobacteraceae</taxon>
        <taxon>Hymenobacter</taxon>
    </lineage>
</organism>
<dbReference type="Proteomes" id="UP001597197">
    <property type="component" value="Unassembled WGS sequence"/>
</dbReference>
<sequence length="441" mass="47779">MSRLRRWWLDINSSLWFVPTLMVLGAVLAAYGLVHLDDSMGHDWTKEHPLLFGAGADGARGMLSAIASSMITVAGLIFSLTLSTLAQVSSQYTSRLLRNFMRDRSNQVVMGFFVSIFVYCLLVLRTIRGGDEGAFVPSLAVAFGLLLALVSIGMLIFFIHHIASSIQAANVIAGAAQETEKALDKLFPKQLGEEADAAEQANLAAGPALQWVPIVARQVGYVQDIDDEELLAFARETNVLVRMEQALGNFVAKGTALVAVAAPEGSPRYQPHPEAADRLLACYSIGNQRTLDRDAGFGLRQIVDIALKALSAGINDTSTAVMCIDHLGALMSLLAERDLGSPLRAEAGQVRVIAQRPDFTSYLATAFDQVRANAAADLAIYLRLLAALRAVAQHTTRPGYRQALRQQADLTLAAADKNLTVAYENQQVHQRYQELSQTLAS</sequence>
<evidence type="ECO:0000313" key="3">
    <source>
        <dbReference type="Proteomes" id="UP001597197"/>
    </source>
</evidence>
<proteinExistence type="predicted"/>
<keyword evidence="3" id="KW-1185">Reference proteome</keyword>
<keyword evidence="1" id="KW-0472">Membrane</keyword>
<protein>
    <submittedName>
        <fullName evidence="2">DUF2254 domain-containing protein</fullName>
    </submittedName>
</protein>
<name>A0ABW4QXY9_9BACT</name>
<feature type="transmembrane region" description="Helical" evidence="1">
    <location>
        <begin position="139"/>
        <end position="159"/>
    </location>
</feature>
<evidence type="ECO:0000313" key="2">
    <source>
        <dbReference type="EMBL" id="MFD1874399.1"/>
    </source>
</evidence>
<gene>
    <name evidence="2" type="ORF">ACFSDX_18285</name>
</gene>
<evidence type="ECO:0000256" key="1">
    <source>
        <dbReference type="SAM" id="Phobius"/>
    </source>
</evidence>